<feature type="domain" description="Putative DnaT-like" evidence="2">
    <location>
        <begin position="2"/>
        <end position="161"/>
    </location>
</feature>
<dbReference type="Pfam" id="PF20557">
    <property type="entry name" value="DnaT_2"/>
    <property type="match status" value="1"/>
</dbReference>
<accession>A0A1A9MAZ7</accession>
<evidence type="ECO:0000256" key="1">
    <source>
        <dbReference type="SAM" id="MobiDB-lite"/>
    </source>
</evidence>
<dbReference type="Proteomes" id="UP000077659">
    <property type="component" value="Unassembled WGS sequence"/>
</dbReference>
<keyword evidence="6" id="KW-1185">Reference proteome</keyword>
<dbReference type="EMBL" id="LXNG01000014">
    <property type="protein sequence ID" value="OAG67703.1"/>
    <property type="molecule type" value="Genomic_DNA"/>
</dbReference>
<dbReference type="OrthoDB" id="980409at2"/>
<proteinExistence type="predicted"/>
<dbReference type="InterPro" id="IPR046787">
    <property type="entry name" value="DnaT_2"/>
</dbReference>
<dbReference type="Proteomes" id="UP001303614">
    <property type="component" value="Unassembled WGS sequence"/>
</dbReference>
<evidence type="ECO:0000313" key="6">
    <source>
        <dbReference type="Proteomes" id="UP001303614"/>
    </source>
</evidence>
<comment type="caution">
    <text evidence="4">The sequence shown here is derived from an EMBL/GenBank/DDBJ whole genome shotgun (WGS) entry which is preliminary data.</text>
</comment>
<organism evidence="4 5">
    <name type="scientific">Xanthomonas floridensis</name>
    <dbReference type="NCBI Taxonomy" id="1843580"/>
    <lineage>
        <taxon>Bacteria</taxon>
        <taxon>Pseudomonadati</taxon>
        <taxon>Pseudomonadota</taxon>
        <taxon>Gammaproteobacteria</taxon>
        <taxon>Lysobacterales</taxon>
        <taxon>Lysobacteraceae</taxon>
        <taxon>Xanthomonas</taxon>
    </lineage>
</organism>
<evidence type="ECO:0000313" key="4">
    <source>
        <dbReference type="EMBL" id="OAG67703.1"/>
    </source>
</evidence>
<evidence type="ECO:0000313" key="5">
    <source>
        <dbReference type="Proteomes" id="UP000077659"/>
    </source>
</evidence>
<dbReference type="RefSeq" id="WP_064508853.1">
    <property type="nucleotide sequence ID" value="NZ_JAYFSN010000017.1"/>
</dbReference>
<dbReference type="AlphaFoldDB" id="A0A1A9MAZ7"/>
<dbReference type="EMBL" id="JAYFSO010000005">
    <property type="protein sequence ID" value="MEA5123306.1"/>
    <property type="molecule type" value="Genomic_DNA"/>
</dbReference>
<reference evidence="3 6" key="2">
    <citation type="submission" date="2023-12" db="EMBL/GenBank/DDBJ databases">
        <title>Genome sequencing of Xanthomonas floridensis.</title>
        <authorList>
            <person name="Greer S."/>
            <person name="Harrison J."/>
            <person name="Grant M."/>
            <person name="Vicente J."/>
            <person name="Studholme D."/>
        </authorList>
    </citation>
    <scope>NUCLEOTIDE SEQUENCE [LARGE SCALE GENOMIC DNA]</scope>
    <source>
        <strain evidence="3 6">WHRI 8848</strain>
    </source>
</reference>
<gene>
    <name evidence="4" type="ORF">A7D17_16070</name>
    <name evidence="3" type="ORF">VB146_05360</name>
</gene>
<feature type="region of interest" description="Disordered" evidence="1">
    <location>
        <begin position="63"/>
        <end position="84"/>
    </location>
</feature>
<name>A0A1A9MAZ7_9XANT</name>
<dbReference type="STRING" id="1843580.A7D17_16070"/>
<reference evidence="4 5" key="1">
    <citation type="submission" date="2016-05" db="EMBL/GenBank/DDBJ databases">
        <title>Pathogenic, phenotypic and molecular characterisation of Xanthomonas nasturtii sp. nov. and Xanthomonas floridensis sp. nov., new species of Xanthomonas associated with watercress production in Florida.</title>
        <authorList>
            <person name="Vicente J.G."/>
            <person name="Rothwell S."/>
            <person name="Holub E.B."/>
            <person name="Studholme D.J."/>
        </authorList>
    </citation>
    <scope>NUCLEOTIDE SEQUENCE [LARGE SCALE GENOMIC DNA]</scope>
    <source>
        <strain evidence="4 5">WHRI 8848</strain>
    </source>
</reference>
<sequence length="170" mass="17878">MYGTLAGADDYHLARGNTAWAAGSEAARTAALVRGTDYIDGRYRVLLASGRWQSLFPGVRTAGRGQPNEWPRTGATDNAGASIGPEEIPGEVERATYEAALRELARPGSLSPDFVASAQAIRKKVGPIEVAYSEKGADGGVPNRPVVTAIDEILGPLLRTPYTGPAVMVV</sequence>
<protein>
    <submittedName>
        <fullName evidence="3">DnaT-like ssDNA-binding protein</fullName>
    </submittedName>
</protein>
<evidence type="ECO:0000259" key="2">
    <source>
        <dbReference type="Pfam" id="PF20557"/>
    </source>
</evidence>
<evidence type="ECO:0000313" key="3">
    <source>
        <dbReference type="EMBL" id="MEA5123306.1"/>
    </source>
</evidence>